<feature type="domain" description="Putative auto-transporter adhesin head GIN" evidence="3">
    <location>
        <begin position="37"/>
        <end position="221"/>
    </location>
</feature>
<dbReference type="Proteomes" id="UP000199354">
    <property type="component" value="Unassembled WGS sequence"/>
</dbReference>
<feature type="signal peptide" evidence="2">
    <location>
        <begin position="1"/>
        <end position="18"/>
    </location>
</feature>
<protein>
    <submittedName>
        <fullName evidence="4">Putative auto-transporter adhesin, head GIN domain</fullName>
    </submittedName>
</protein>
<dbReference type="PANTHER" id="PTHR39200:SF1">
    <property type="entry name" value="AUTO-TRANSPORTER ADHESIN HEAD GIN DOMAIN-CONTAINING PROTEIN-RELATED"/>
    <property type="match status" value="1"/>
</dbReference>
<gene>
    <name evidence="4" type="ORF">SAMN02927903_02838</name>
</gene>
<organism evidence="4 5">
    <name type="scientific">Flavobacterium caeni</name>
    <dbReference type="NCBI Taxonomy" id="490189"/>
    <lineage>
        <taxon>Bacteria</taxon>
        <taxon>Pseudomonadati</taxon>
        <taxon>Bacteroidota</taxon>
        <taxon>Flavobacteriia</taxon>
        <taxon>Flavobacteriales</taxon>
        <taxon>Flavobacteriaceae</taxon>
        <taxon>Flavobacterium</taxon>
    </lineage>
</organism>
<feature type="chain" id="PRO_5011620061" evidence="2">
    <location>
        <begin position="19"/>
        <end position="237"/>
    </location>
</feature>
<feature type="compositionally biased region" description="Polar residues" evidence="1">
    <location>
        <begin position="227"/>
        <end position="237"/>
    </location>
</feature>
<keyword evidence="2" id="KW-0732">Signal</keyword>
<sequence length="237" mass="24248">MKKVLLIAMSLTVISACAQGRIKGNGQLATKTVTTEDYEKVSVAGFFDVNLVSGNEGKITVEGESNLIEHLKIESVGGVLKIATQPGKKLSTTHGMGIKITVPFESISGVSLSGSGDVKGKSTIKAGTFETALTGSGDLTLDVEADTVEAAVTGSGDLVLKGKADTLRCDVTGSGDLNAYGLQSVKVQSQVTGSGDCKVFCTGELEGRVSGSGDIHYKGDPKKTDNKVSGSGSISKA</sequence>
<dbReference type="STRING" id="490189.SAMN02927903_02838"/>
<dbReference type="Gene3D" id="2.160.20.120">
    <property type="match status" value="1"/>
</dbReference>
<reference evidence="4 5" key="1">
    <citation type="submission" date="2016-10" db="EMBL/GenBank/DDBJ databases">
        <authorList>
            <person name="de Groot N.N."/>
        </authorList>
    </citation>
    <scope>NUCLEOTIDE SEQUENCE [LARGE SCALE GENOMIC DNA]</scope>
    <source>
        <strain evidence="4 5">CGMCC 1.7031</strain>
    </source>
</reference>
<dbReference type="PANTHER" id="PTHR39200">
    <property type="entry name" value="HYPOTHETICAL EXPORTED PROTEIN"/>
    <property type="match status" value="1"/>
</dbReference>
<dbReference type="AlphaFoldDB" id="A0A1G5JRE6"/>
<evidence type="ECO:0000256" key="2">
    <source>
        <dbReference type="SAM" id="SignalP"/>
    </source>
</evidence>
<evidence type="ECO:0000256" key="1">
    <source>
        <dbReference type="SAM" id="MobiDB-lite"/>
    </source>
</evidence>
<dbReference type="PROSITE" id="PS51257">
    <property type="entry name" value="PROKAR_LIPOPROTEIN"/>
    <property type="match status" value="1"/>
</dbReference>
<accession>A0A1G5JRE6</accession>
<keyword evidence="5" id="KW-1185">Reference proteome</keyword>
<dbReference type="EMBL" id="FMVF01000015">
    <property type="protein sequence ID" value="SCY90481.1"/>
    <property type="molecule type" value="Genomic_DNA"/>
</dbReference>
<evidence type="ECO:0000313" key="4">
    <source>
        <dbReference type="EMBL" id="SCY90481.1"/>
    </source>
</evidence>
<proteinExistence type="predicted"/>
<dbReference type="Pfam" id="PF10988">
    <property type="entry name" value="DUF2807"/>
    <property type="match status" value="1"/>
</dbReference>
<name>A0A1G5JRE6_9FLAO</name>
<dbReference type="RefSeq" id="WP_091145523.1">
    <property type="nucleotide sequence ID" value="NZ_FMVF01000015.1"/>
</dbReference>
<dbReference type="InterPro" id="IPR021255">
    <property type="entry name" value="DUF2807"/>
</dbReference>
<dbReference type="OrthoDB" id="5585143at2"/>
<feature type="compositionally biased region" description="Basic and acidic residues" evidence="1">
    <location>
        <begin position="215"/>
        <end position="226"/>
    </location>
</feature>
<feature type="region of interest" description="Disordered" evidence="1">
    <location>
        <begin position="211"/>
        <end position="237"/>
    </location>
</feature>
<evidence type="ECO:0000259" key="3">
    <source>
        <dbReference type="Pfam" id="PF10988"/>
    </source>
</evidence>
<evidence type="ECO:0000313" key="5">
    <source>
        <dbReference type="Proteomes" id="UP000199354"/>
    </source>
</evidence>